<name>A0A0J9UW21_FUSO4</name>
<gene>
    <name evidence="1" type="ORF">FOXG_19063</name>
</gene>
<dbReference type="Proteomes" id="UP000009097">
    <property type="component" value="Unassembled WGS sequence"/>
</dbReference>
<dbReference type="KEGG" id="fox:FOXG_19063"/>
<reference evidence="1" key="1">
    <citation type="submission" date="2007-04" db="EMBL/GenBank/DDBJ databases">
        <authorList>
            <consortium name="The Broad Institute Genome Sequencing Platform"/>
            <person name="Birren B."/>
            <person name="Lander E."/>
            <person name="Galagan J."/>
            <person name="Nusbaum C."/>
            <person name="Devon K."/>
            <person name="Ma L.-J."/>
            <person name="Jaffe D."/>
            <person name="Butler J."/>
            <person name="Alvarez P."/>
            <person name="Gnerre S."/>
            <person name="Grabherr M."/>
            <person name="Kleber M."/>
            <person name="Mauceli E."/>
            <person name="Brockman W."/>
            <person name="MacCallum I.A."/>
            <person name="Young S."/>
            <person name="LaButti K."/>
            <person name="DeCaprio D."/>
            <person name="Crawford M."/>
            <person name="Koehrsen M."/>
            <person name="Engels R."/>
            <person name="Montgomery P."/>
            <person name="Pearson M."/>
            <person name="Howarth C."/>
            <person name="Larson L."/>
            <person name="White J."/>
            <person name="O'Leary S."/>
            <person name="Kodira C."/>
            <person name="Zeng Q."/>
            <person name="Yandava C."/>
            <person name="Alvarado L."/>
            <person name="Kistler C."/>
            <person name="Shim W.-B."/>
            <person name="Kang S."/>
            <person name="Woloshuk C."/>
        </authorList>
    </citation>
    <scope>NUCLEOTIDE SEQUENCE</scope>
    <source>
        <strain evidence="1">4287</strain>
    </source>
</reference>
<evidence type="ECO:0000313" key="1">
    <source>
        <dbReference type="EMBL" id="KNB02686.1"/>
    </source>
</evidence>
<protein>
    <submittedName>
        <fullName evidence="1">Uncharacterized protein</fullName>
    </submittedName>
</protein>
<dbReference type="GeneID" id="28959769"/>
<accession>A0A0J9UW21</accession>
<reference evidence="1" key="2">
    <citation type="journal article" date="2010" name="Nature">
        <title>Comparative genomics reveals mobile pathogenicity chromosomes in Fusarium.</title>
        <authorList>
            <person name="Ma L.J."/>
            <person name="van der Does H.C."/>
            <person name="Borkovich K.A."/>
            <person name="Coleman J.J."/>
            <person name="Daboussi M.J."/>
            <person name="Di Pietro A."/>
            <person name="Dufresne M."/>
            <person name="Freitag M."/>
            <person name="Grabherr M."/>
            <person name="Henrissat B."/>
            <person name="Houterman P.M."/>
            <person name="Kang S."/>
            <person name="Shim W.B."/>
            <person name="Woloshuk C."/>
            <person name="Xie X."/>
            <person name="Xu J.R."/>
            <person name="Antoniw J."/>
            <person name="Baker S.E."/>
            <person name="Bluhm B.H."/>
            <person name="Breakspear A."/>
            <person name="Brown D.W."/>
            <person name="Butchko R.A."/>
            <person name="Chapman S."/>
            <person name="Coulson R."/>
            <person name="Coutinho P.M."/>
            <person name="Danchin E.G."/>
            <person name="Diener A."/>
            <person name="Gale L.R."/>
            <person name="Gardiner D.M."/>
            <person name="Goff S."/>
            <person name="Hammond-Kosack K.E."/>
            <person name="Hilburn K."/>
            <person name="Hua-Van A."/>
            <person name="Jonkers W."/>
            <person name="Kazan K."/>
            <person name="Kodira C.D."/>
            <person name="Koehrsen M."/>
            <person name="Kumar L."/>
            <person name="Lee Y.H."/>
            <person name="Li L."/>
            <person name="Manners J.M."/>
            <person name="Miranda-Saavedra D."/>
            <person name="Mukherjee M."/>
            <person name="Park G."/>
            <person name="Park J."/>
            <person name="Park S.Y."/>
            <person name="Proctor R.H."/>
            <person name="Regev A."/>
            <person name="Ruiz-Roldan M.C."/>
            <person name="Sain D."/>
            <person name="Sakthikumar S."/>
            <person name="Sykes S."/>
            <person name="Schwartz D.C."/>
            <person name="Turgeon B.G."/>
            <person name="Wapinski I."/>
            <person name="Yoder O."/>
            <person name="Young S."/>
            <person name="Zeng Q."/>
            <person name="Zhou S."/>
            <person name="Galagan J."/>
            <person name="Cuomo C.A."/>
            <person name="Kistler H.C."/>
            <person name="Rep M."/>
        </authorList>
    </citation>
    <scope>NUCLEOTIDE SEQUENCE [LARGE SCALE GENOMIC DNA]</scope>
    <source>
        <strain evidence="1">4287</strain>
    </source>
</reference>
<dbReference type="VEuPathDB" id="FungiDB:FOXG_19063"/>
<proteinExistence type="predicted"/>
<dbReference type="EMBL" id="DS231700">
    <property type="protein sequence ID" value="KNB02686.1"/>
    <property type="molecule type" value="Genomic_DNA"/>
</dbReference>
<organism evidence="1 2">
    <name type="scientific">Fusarium oxysporum f. sp. lycopersici (strain 4287 / CBS 123668 / FGSC 9935 / NRRL 34936)</name>
    <name type="common">Fusarium vascular wilt of tomato</name>
    <dbReference type="NCBI Taxonomy" id="426428"/>
    <lineage>
        <taxon>Eukaryota</taxon>
        <taxon>Fungi</taxon>
        <taxon>Dikarya</taxon>
        <taxon>Ascomycota</taxon>
        <taxon>Pezizomycotina</taxon>
        <taxon>Sordariomycetes</taxon>
        <taxon>Hypocreomycetidae</taxon>
        <taxon>Hypocreales</taxon>
        <taxon>Nectriaceae</taxon>
        <taxon>Fusarium</taxon>
        <taxon>Fusarium oxysporum species complex</taxon>
    </lineage>
</organism>
<sequence>MINAQAQDHERYNGGASAPAAAVAAVIDRLGRTLDA</sequence>
<dbReference type="RefSeq" id="XP_018240731.1">
    <property type="nucleotide sequence ID" value="XM_018399244.1"/>
</dbReference>
<evidence type="ECO:0000313" key="2">
    <source>
        <dbReference type="Proteomes" id="UP000009097"/>
    </source>
</evidence>
<dbReference type="AlphaFoldDB" id="A0A0J9UW21"/>